<name>A0ABS3E550_9GAMM</name>
<sequence>MSRWSRHLEALTQAISGMGGRDVHDAATGQDILEREAPETVTASVDAAEPDRHSASVEQALVRGMEVTLGDLESTEHGWMYRGNPVMVYAVDVAAVEDQQVRKEFFHRVHLASCCGALEDPAQVVWIGTAREALAAPGLSGTPHACEYCLTKVNHRGFRGLGPRDRTRVADGFSFHWHVSQYAQEFFSSEEAHFWAPGKSVQVVGDVEPEAADHGTCGFCEWPVPAGHDWFVPVERGAALGLSMDACILCAQQQAMGVLTLPETSALAASQARFDTKQEHPAMSAHDAETETERDWSRVRRQLPLSWHPLCEQLERKLSAPVLFHRFTGYEGVAVLAWPEHRRGIVATEEERARLPEGWDFWTMRSVLGSLG</sequence>
<organism evidence="1 2">
    <name type="scientific">Microbulbifer salipaludis</name>
    <dbReference type="NCBI Taxonomy" id="187980"/>
    <lineage>
        <taxon>Bacteria</taxon>
        <taxon>Pseudomonadati</taxon>
        <taxon>Pseudomonadota</taxon>
        <taxon>Gammaproteobacteria</taxon>
        <taxon>Cellvibrionales</taxon>
        <taxon>Microbulbiferaceae</taxon>
        <taxon>Microbulbifer</taxon>
    </lineage>
</organism>
<protein>
    <submittedName>
        <fullName evidence="1">Uncharacterized protein</fullName>
    </submittedName>
</protein>
<evidence type="ECO:0000313" key="2">
    <source>
        <dbReference type="Proteomes" id="UP000664293"/>
    </source>
</evidence>
<evidence type="ECO:0000313" key="1">
    <source>
        <dbReference type="EMBL" id="MBN8430432.1"/>
    </source>
</evidence>
<dbReference type="Proteomes" id="UP000664293">
    <property type="component" value="Unassembled WGS sequence"/>
</dbReference>
<gene>
    <name evidence="1" type="ORF">JF535_06135</name>
</gene>
<accession>A0ABS3E550</accession>
<dbReference type="EMBL" id="JAEKJR010000002">
    <property type="protein sequence ID" value="MBN8430432.1"/>
    <property type="molecule type" value="Genomic_DNA"/>
</dbReference>
<dbReference type="RefSeq" id="WP_207000399.1">
    <property type="nucleotide sequence ID" value="NZ_JAEKJR010000002.1"/>
</dbReference>
<keyword evidence="2" id="KW-1185">Reference proteome</keyword>
<comment type="caution">
    <text evidence="1">The sequence shown here is derived from an EMBL/GenBank/DDBJ whole genome shotgun (WGS) entry which is preliminary data.</text>
</comment>
<proteinExistence type="predicted"/>
<reference evidence="1 2" key="1">
    <citation type="submission" date="2020-12" db="EMBL/GenBank/DDBJ databases">
        <title>Oil enriched cultivation method for isolating marine PHA-producing bacteria.</title>
        <authorList>
            <person name="Zheng W."/>
            <person name="Yu S."/>
            <person name="Huang Y."/>
        </authorList>
    </citation>
    <scope>NUCLEOTIDE SEQUENCE [LARGE SCALE GENOMIC DNA]</scope>
    <source>
        <strain evidence="1 2">SN0-2</strain>
    </source>
</reference>